<feature type="domain" description="SAP" evidence="2">
    <location>
        <begin position="253"/>
        <end position="287"/>
    </location>
</feature>
<evidence type="ECO:0000313" key="4">
    <source>
        <dbReference type="Proteomes" id="UP000654075"/>
    </source>
</evidence>
<name>A0A813GHC5_POLGL</name>
<dbReference type="OrthoDB" id="482375at2759"/>
<evidence type="ECO:0000256" key="1">
    <source>
        <dbReference type="SAM" id="MobiDB-lite"/>
    </source>
</evidence>
<dbReference type="Proteomes" id="UP000654075">
    <property type="component" value="Unassembled WGS sequence"/>
</dbReference>
<dbReference type="InterPro" id="IPR036361">
    <property type="entry name" value="SAP_dom_sf"/>
</dbReference>
<accession>A0A813GHC5</accession>
<proteinExistence type="predicted"/>
<dbReference type="SUPFAM" id="SSF68906">
    <property type="entry name" value="SAP domain"/>
    <property type="match status" value="1"/>
</dbReference>
<feature type="compositionally biased region" description="Low complexity" evidence="1">
    <location>
        <begin position="184"/>
        <end position="201"/>
    </location>
</feature>
<dbReference type="PROSITE" id="PS50800">
    <property type="entry name" value="SAP"/>
    <property type="match status" value="1"/>
</dbReference>
<feature type="region of interest" description="Disordered" evidence="1">
    <location>
        <begin position="168"/>
        <end position="249"/>
    </location>
</feature>
<comment type="caution">
    <text evidence="3">The sequence shown here is derived from an EMBL/GenBank/DDBJ whole genome shotgun (WGS) entry which is preliminary data.</text>
</comment>
<sequence length="290" mass="29459">MATGSLASQPAEPAAASAQACGSIEVLRVAVSPHGACLLGDPLKLEICYRSRTGAATEPESHWRLRFVADLVHHKIPVELELSSSSSRDVAGAGEELAQLCAPGGLPAEGLPADALESLGLLEARLVVLATGEELAVVRLVTDVRRNSAGNLQRAVLDAAKLRAQIEEEDAAPAPASPAPAAPEPAKAAPAKPAAEKSTPAKPSPAKPASATSKSKAAAETSEPKVKAAPKAAAKSAAKAAVPGGKLPSEEEAKALKVTELKETLKSVGLKVGGAKAELLQRLLDHIGSK</sequence>
<evidence type="ECO:0000259" key="2">
    <source>
        <dbReference type="PROSITE" id="PS50800"/>
    </source>
</evidence>
<keyword evidence="4" id="KW-1185">Reference proteome</keyword>
<dbReference type="EMBL" id="CAJNNV010028456">
    <property type="protein sequence ID" value="CAE8624660.1"/>
    <property type="molecule type" value="Genomic_DNA"/>
</dbReference>
<gene>
    <name evidence="3" type="ORF">PGLA1383_LOCUS41764</name>
</gene>
<evidence type="ECO:0000313" key="3">
    <source>
        <dbReference type="EMBL" id="CAE8624660.1"/>
    </source>
</evidence>
<dbReference type="Gene3D" id="1.10.720.30">
    <property type="entry name" value="SAP domain"/>
    <property type="match status" value="1"/>
</dbReference>
<reference evidence="3" key="1">
    <citation type="submission" date="2021-02" db="EMBL/GenBank/DDBJ databases">
        <authorList>
            <person name="Dougan E. K."/>
            <person name="Rhodes N."/>
            <person name="Thang M."/>
            <person name="Chan C."/>
        </authorList>
    </citation>
    <scope>NUCLEOTIDE SEQUENCE</scope>
</reference>
<dbReference type="Pfam" id="PF02037">
    <property type="entry name" value="SAP"/>
    <property type="match status" value="1"/>
</dbReference>
<organism evidence="3 4">
    <name type="scientific">Polarella glacialis</name>
    <name type="common">Dinoflagellate</name>
    <dbReference type="NCBI Taxonomy" id="89957"/>
    <lineage>
        <taxon>Eukaryota</taxon>
        <taxon>Sar</taxon>
        <taxon>Alveolata</taxon>
        <taxon>Dinophyceae</taxon>
        <taxon>Suessiales</taxon>
        <taxon>Suessiaceae</taxon>
        <taxon>Polarella</taxon>
    </lineage>
</organism>
<dbReference type="SMART" id="SM00513">
    <property type="entry name" value="SAP"/>
    <property type="match status" value="1"/>
</dbReference>
<dbReference type="InterPro" id="IPR003034">
    <property type="entry name" value="SAP_dom"/>
</dbReference>
<protein>
    <recommendedName>
        <fullName evidence="2">SAP domain-containing protein</fullName>
    </recommendedName>
</protein>
<feature type="compositionally biased region" description="Low complexity" evidence="1">
    <location>
        <begin position="207"/>
        <end position="246"/>
    </location>
</feature>
<dbReference type="AlphaFoldDB" id="A0A813GHC5"/>